<evidence type="ECO:0000256" key="1">
    <source>
        <dbReference type="SAM" id="MobiDB-lite"/>
    </source>
</evidence>
<feature type="region of interest" description="Disordered" evidence="1">
    <location>
        <begin position="93"/>
        <end position="119"/>
    </location>
</feature>
<sequence length="119" mass="11834">MKALIPAVVLASALAAPVVSFAQQSNAPVTRAQVRAELVQLEKAGYNPANADDTDYPADIQAAEARVAAQNAKNATAQVPVADTGGLGGVVSGSSASGAPAAARPAAHDGTKPIYFGTH</sequence>
<feature type="signal peptide" evidence="2">
    <location>
        <begin position="1"/>
        <end position="22"/>
    </location>
</feature>
<dbReference type="OrthoDB" id="9115364at2"/>
<proteinExistence type="predicted"/>
<evidence type="ECO:0000313" key="3">
    <source>
        <dbReference type="EMBL" id="KAE8760541.1"/>
    </source>
</evidence>
<name>A0A6N6WKT1_9BURK</name>
<accession>A0A6N6WKT1</accession>
<evidence type="ECO:0000313" key="4">
    <source>
        <dbReference type="Proteomes" id="UP000463700"/>
    </source>
</evidence>
<evidence type="ECO:0000256" key="2">
    <source>
        <dbReference type="SAM" id="SignalP"/>
    </source>
</evidence>
<dbReference type="Proteomes" id="UP000463700">
    <property type="component" value="Unassembled WGS sequence"/>
</dbReference>
<feature type="compositionally biased region" description="Low complexity" evidence="1">
    <location>
        <begin position="93"/>
        <end position="105"/>
    </location>
</feature>
<protein>
    <submittedName>
        <fullName evidence="3">DUF4148 domain-containing protein</fullName>
    </submittedName>
</protein>
<dbReference type="InterPro" id="IPR025421">
    <property type="entry name" value="DUF4148"/>
</dbReference>
<feature type="chain" id="PRO_5026988108" evidence="2">
    <location>
        <begin position="23"/>
        <end position="119"/>
    </location>
</feature>
<reference evidence="3 4" key="1">
    <citation type="journal article" date="2020" name="Int. J. Syst. Evol. Microbiol.">
        <title>Paraburkholderia madseniana sp. nov., a phenolic acid-degrading bacterium isolated from acidic forest soil.</title>
        <authorList>
            <person name="Wilhelm R.C."/>
            <person name="Murphy S.J.L."/>
            <person name="Feriancek N.M."/>
            <person name="Karasz D.C."/>
            <person name="DeRito C.M."/>
            <person name="Newman J.D."/>
            <person name="Buckley D.H."/>
        </authorList>
    </citation>
    <scope>NUCLEOTIDE SEQUENCE [LARGE SCALE GENOMIC DNA]</scope>
    <source>
        <strain evidence="3 4">RP11</strain>
    </source>
</reference>
<gene>
    <name evidence="3" type="ORF">FSO04_07855</name>
</gene>
<organism evidence="3 4">
    <name type="scientific">Paraburkholderia madseniana</name>
    <dbReference type="NCBI Taxonomy" id="2599607"/>
    <lineage>
        <taxon>Bacteria</taxon>
        <taxon>Pseudomonadati</taxon>
        <taxon>Pseudomonadota</taxon>
        <taxon>Betaproteobacteria</taxon>
        <taxon>Burkholderiales</taxon>
        <taxon>Burkholderiaceae</taxon>
        <taxon>Paraburkholderia</taxon>
    </lineage>
</organism>
<dbReference type="RefSeq" id="WP_154559221.1">
    <property type="nucleotide sequence ID" value="NZ_JAQQFQ010000005.1"/>
</dbReference>
<dbReference type="AlphaFoldDB" id="A0A6N6WKT1"/>
<comment type="caution">
    <text evidence="3">The sequence shown here is derived from an EMBL/GenBank/DDBJ whole genome shotgun (WGS) entry which is preliminary data.</text>
</comment>
<dbReference type="Pfam" id="PF13663">
    <property type="entry name" value="DUF4148"/>
    <property type="match status" value="1"/>
</dbReference>
<dbReference type="EMBL" id="VOSW01000011">
    <property type="protein sequence ID" value="KAE8760541.1"/>
    <property type="molecule type" value="Genomic_DNA"/>
</dbReference>
<keyword evidence="2" id="KW-0732">Signal</keyword>